<dbReference type="OrthoDB" id="1047112at2"/>
<evidence type="ECO:0000313" key="1">
    <source>
        <dbReference type="EMBL" id="MCZ2689940.1"/>
    </source>
</evidence>
<evidence type="ECO:0000313" key="6">
    <source>
        <dbReference type="Proteomes" id="UP000028294"/>
    </source>
</evidence>
<dbReference type="EMBL" id="QSDG01000001">
    <property type="protein sequence ID" value="RGY71709.1"/>
    <property type="molecule type" value="Genomic_DNA"/>
</dbReference>
<dbReference type="SUPFAM" id="SSF50969">
    <property type="entry name" value="YVTN repeat-like/Quinoprotein amine dehydrogenase"/>
    <property type="match status" value="1"/>
</dbReference>
<reference evidence="1" key="5">
    <citation type="submission" date="2022-12" db="EMBL/GenBank/DDBJ databases">
        <title>Development of a Multilocus Sequence Typing Scheme for Bacteroides fragilis Based on Whole Genome Sequencing Data and Clinical Application.</title>
        <authorList>
            <person name="Nielsen F.D."/>
            <person name="Justesen U.S."/>
        </authorList>
    </citation>
    <scope>NUCLEOTIDE SEQUENCE</scope>
    <source>
        <strain evidence="1">BF_AM_ODE_DK_2015_4</strain>
    </source>
</reference>
<dbReference type="Proteomes" id="UP000284614">
    <property type="component" value="Unassembled WGS sequence"/>
</dbReference>
<evidence type="ECO:0000313" key="5">
    <source>
        <dbReference type="EMBL" id="RGY71709.1"/>
    </source>
</evidence>
<evidence type="ECO:0000313" key="3">
    <source>
        <dbReference type="EMBL" id="QCQ44155.1"/>
    </source>
</evidence>
<dbReference type="Proteomes" id="UP000036847">
    <property type="component" value="Chromosome"/>
</dbReference>
<dbReference type="EMBL" id="CP036546">
    <property type="protein sequence ID" value="QCQ44155.1"/>
    <property type="molecule type" value="Genomic_DNA"/>
</dbReference>
<dbReference type="RefSeq" id="WP_005779732.1">
    <property type="nucleotide sequence ID" value="NZ_CP018937.1"/>
</dbReference>
<evidence type="ECO:0000313" key="7">
    <source>
        <dbReference type="Proteomes" id="UP000036847"/>
    </source>
</evidence>
<keyword evidence="1" id="KW-0449">Lipoprotein</keyword>
<evidence type="ECO:0000313" key="8">
    <source>
        <dbReference type="Proteomes" id="UP000284614"/>
    </source>
</evidence>
<dbReference type="EMBL" id="CP054003">
    <property type="protein sequence ID" value="QKH85742.1"/>
    <property type="molecule type" value="Genomic_DNA"/>
</dbReference>
<dbReference type="EMBL" id="CP036553">
    <property type="protein sequence ID" value="QCQ35274.1"/>
    <property type="molecule type" value="Genomic_DNA"/>
</dbReference>
<proteinExistence type="predicted"/>
<dbReference type="Proteomes" id="UP001079672">
    <property type="component" value="Unassembled WGS sequence"/>
</dbReference>
<evidence type="ECO:0000313" key="4">
    <source>
        <dbReference type="EMBL" id="QKH85742.1"/>
    </source>
</evidence>
<evidence type="ECO:0000313" key="2">
    <source>
        <dbReference type="EMBL" id="QCQ35274.1"/>
    </source>
</evidence>
<reference evidence="3" key="1">
    <citation type="book" date="2014" name="THE 24TH EUROPEAN CONGRESS OF CLINICAL MICROBIOLOGY AND INFECTIOUS DISEASES" publisher="ECCMID 2014" city="Barcelona, Spain">
        <title>Identification of resistance genes in three multidrug-resistant Bacteroides fragilis isolates by whole genome sequencing.</title>
        <editorList>
            <person name="Unknown"/>
            <person name="A."/>
        </editorList>
        <authorList>
            <person name="Sydenham T.V."/>
            <person name="Hasman H."/>
            <person name="Wang M."/>
            <person name="Soki J."/>
            <person name="Nagy E."/>
            <person name="Justesen U.S."/>
        </authorList>
    </citation>
    <scope>NUCLEOTIDE SEQUENCE</scope>
    <source>
        <strain evidence="3">DCMSKEJBY0001B</strain>
    </source>
</reference>
<name>A0A081TNZ0_BACFG</name>
<protein>
    <submittedName>
        <fullName evidence="1">BF3164 family lipoprotein</fullName>
    </submittedName>
</protein>
<reference evidence="5 8" key="2">
    <citation type="submission" date="2018-08" db="EMBL/GenBank/DDBJ databases">
        <title>A genome reference for cultivated species of the human gut microbiota.</title>
        <authorList>
            <person name="Zou Y."/>
            <person name="Xue W."/>
            <person name="Luo G."/>
        </authorList>
    </citation>
    <scope>NUCLEOTIDE SEQUENCE [LARGE SCALE GENOMIC DNA]</scope>
    <source>
        <strain evidence="5 8">OF01-1</strain>
    </source>
</reference>
<dbReference type="AlphaFoldDB" id="A0A081TNZ0"/>
<evidence type="ECO:0000313" key="9">
    <source>
        <dbReference type="Proteomes" id="UP000501467"/>
    </source>
</evidence>
<organism evidence="5 8">
    <name type="scientific">Bacteroides fragilis</name>
    <dbReference type="NCBI Taxonomy" id="817"/>
    <lineage>
        <taxon>Bacteria</taxon>
        <taxon>Pseudomonadati</taxon>
        <taxon>Bacteroidota</taxon>
        <taxon>Bacteroidia</taxon>
        <taxon>Bacteroidales</taxon>
        <taxon>Bacteroidaceae</taxon>
        <taxon>Bacteroides</taxon>
    </lineage>
</organism>
<dbReference type="InterPro" id="IPR011044">
    <property type="entry name" value="Quino_amine_DH_bsu"/>
</dbReference>
<dbReference type="PROSITE" id="PS51257">
    <property type="entry name" value="PROKAR_LIPOPROTEIN"/>
    <property type="match status" value="1"/>
</dbReference>
<dbReference type="Pfam" id="PF15869">
    <property type="entry name" value="TolB_like"/>
    <property type="match status" value="1"/>
</dbReference>
<dbReference type="Proteomes" id="UP000501467">
    <property type="component" value="Chromosome"/>
</dbReference>
<dbReference type="Proteomes" id="UP000028294">
    <property type="component" value="Chromosome"/>
</dbReference>
<accession>A0A081TNZ0</accession>
<reference evidence="6 7" key="3">
    <citation type="submission" date="2019-03" db="EMBL/GenBank/DDBJ databases">
        <title>Complete genome assembly of MDR B. fragilis.</title>
        <authorList>
            <person name="Sydenham T.V."/>
            <person name="Hasman H."/>
            <person name="Justesen U.S."/>
        </authorList>
    </citation>
    <scope>NUCLEOTIDE SEQUENCE [LARGE SCALE GENOMIC DNA]</scope>
    <source>
        <strain evidence="2 6">DCMOUH0067B</strain>
        <strain evidence="3 7">DCMSKEJBY0001B</strain>
    </source>
</reference>
<dbReference type="GeneID" id="99669654"/>
<sequence length="347" mass="39492">MKYVSVLLLLLLISCKQEKSQLFLDLFAENQEVQLFEIKGYPMDSLQAPDMILGVGDYIILSEPKLNSLLSCYNYKTAYFKRFLSKGQGANEVINVQTMGYCNNEKGFYVHDVMGQSVSTFLLKDTFSILTKDAILPEERICSISYDDSLAFFTKAGTVKHFAVRTNLNKFIDFGNDIYLENKTPEAVTQILQGPSVVSPAKKRMAWFSVYGDVFEVYDFTDFENIRLIRSVVGTLPVFSTVGGMNSAALEKETKLGVSSVATNDQFLFALYNENTLEDAIKLKDEVFYSNKILIFDWEGMPYKVLNLDKKIRSLSYWRNKNMIICLGLDTYLNPALYYIDLGQINI</sequence>
<dbReference type="EMBL" id="JAPTZU010000018">
    <property type="protein sequence ID" value="MCZ2689940.1"/>
    <property type="molecule type" value="Genomic_DNA"/>
</dbReference>
<gene>
    <name evidence="5" type="ORF">DXA27_00465</name>
    <name evidence="3" type="ORF">EC80_004510</name>
    <name evidence="4" type="ORF">FOC69_15745</name>
    <name evidence="2" type="ORF">IA74_003760</name>
    <name evidence="1" type="ORF">O1433_20810</name>
</gene>
<reference evidence="4 9" key="4">
    <citation type="submission" date="2020-05" db="EMBL/GenBank/DDBJ databases">
        <title>FDA dAtabase for Regulatory Grade micrObial Sequences (FDA-ARGOS): Supporting development and validation of Infectious Disease Dx tests.</title>
        <authorList>
            <person name="Bojja K."/>
            <person name="Kessler A."/>
            <person name="Tallon L."/>
            <person name="Sadzewicz L."/>
            <person name="Zhao X."/>
            <person name="Vavikolanu K."/>
            <person name="Mehta A."/>
            <person name="Aluvathingal J."/>
            <person name="Nadendla S."/>
            <person name="Myers T."/>
            <person name="Yan Y."/>
            <person name="Sichtig H."/>
        </authorList>
    </citation>
    <scope>NUCLEOTIDE SEQUENCE [LARGE SCALE GENOMIC DNA]</scope>
    <source>
        <strain evidence="4 9">FDAARGOS_763</strain>
    </source>
</reference>